<accession>A0ABQ5VB39</accession>
<name>A0ABQ5VB39_9PROT</name>
<reference evidence="2" key="2">
    <citation type="submission" date="2023-01" db="EMBL/GenBank/DDBJ databases">
        <title>Draft genome sequence of Algimonas ampicilliniresistens strain NBRC 108219.</title>
        <authorList>
            <person name="Sun Q."/>
            <person name="Mori K."/>
        </authorList>
    </citation>
    <scope>NUCLEOTIDE SEQUENCE</scope>
    <source>
        <strain evidence="2">NBRC 108219</strain>
    </source>
</reference>
<gene>
    <name evidence="2" type="ORF">GCM10007853_19120</name>
</gene>
<proteinExistence type="predicted"/>
<dbReference type="Proteomes" id="UP001161391">
    <property type="component" value="Unassembled WGS sequence"/>
</dbReference>
<comment type="caution">
    <text evidence="2">The sequence shown here is derived from an EMBL/GenBank/DDBJ whole genome shotgun (WGS) entry which is preliminary data.</text>
</comment>
<reference evidence="2" key="1">
    <citation type="journal article" date="2014" name="Int. J. Syst. Evol. Microbiol.">
        <title>Complete genome of a new Firmicutes species belonging to the dominant human colonic microbiota ('Ruminococcus bicirculans') reveals two chromosomes and a selective capacity to utilize plant glucans.</title>
        <authorList>
            <consortium name="NISC Comparative Sequencing Program"/>
            <person name="Wegmann U."/>
            <person name="Louis P."/>
            <person name="Goesmann A."/>
            <person name="Henrissat B."/>
            <person name="Duncan S.H."/>
            <person name="Flint H.J."/>
        </authorList>
    </citation>
    <scope>NUCLEOTIDE SEQUENCE</scope>
    <source>
        <strain evidence="2">NBRC 108219</strain>
    </source>
</reference>
<sequence>MSAQSNCPIPMAIRALFLSASALVALAGSASAQSIAVEGLEAAKAFTPGIEVARGLNAEAWAGTSADRATRLLQEIPAETSHPIVRDMLRRVVLAGLASPSGSDPAFERARIQAAQILATPDEYARFTARNPVAQDPALRVDAYIARGNLDAACEISDAITQGRGESGWVRLRAACHMARGETAAADLAQELLRSRGEEPVLVVPDPPEGFWIEAMELDAAALDRFMTDLASDLDMPAPPASLVGPSPFEISSDTISQTDPAGGTSADIPEDVLDDIEVGVPFSTDTIVSDDVTDVDTDNGAEAGSELTALLTDMSPEATAKLYLLGRDGDARAVSEFVARAEANGLDTARVLSRIPAILDPADMAVANLPLFARYAVVTRDIAMMQALFDATTDELTRERLALASDAMGNGFIGRPLGAGLELALAETAPNASRDVLMALALGADLTEPVEAMLAEAVLPGTVDADWIGIDHAIDRGARAESLLRLAEQVASDDIAINQVANDQIANDKVADSWTIYRTIRRLRDAGFSDTAGQLAAYEYLRGL</sequence>
<keyword evidence="1" id="KW-0732">Signal</keyword>
<feature type="chain" id="PRO_5047166333" evidence="1">
    <location>
        <begin position="28"/>
        <end position="545"/>
    </location>
</feature>
<organism evidence="2 3">
    <name type="scientific">Algimonas ampicilliniresistens</name>
    <dbReference type="NCBI Taxonomy" id="1298735"/>
    <lineage>
        <taxon>Bacteria</taxon>
        <taxon>Pseudomonadati</taxon>
        <taxon>Pseudomonadota</taxon>
        <taxon>Alphaproteobacteria</taxon>
        <taxon>Maricaulales</taxon>
        <taxon>Robiginitomaculaceae</taxon>
        <taxon>Algimonas</taxon>
    </lineage>
</organism>
<dbReference type="EMBL" id="BSNK01000002">
    <property type="protein sequence ID" value="GLQ24038.1"/>
    <property type="molecule type" value="Genomic_DNA"/>
</dbReference>
<protein>
    <submittedName>
        <fullName evidence="2">Uncharacterized protein</fullName>
    </submittedName>
</protein>
<feature type="signal peptide" evidence="1">
    <location>
        <begin position="1"/>
        <end position="27"/>
    </location>
</feature>
<keyword evidence="3" id="KW-1185">Reference proteome</keyword>
<evidence type="ECO:0000256" key="1">
    <source>
        <dbReference type="SAM" id="SignalP"/>
    </source>
</evidence>
<evidence type="ECO:0000313" key="3">
    <source>
        <dbReference type="Proteomes" id="UP001161391"/>
    </source>
</evidence>
<evidence type="ECO:0000313" key="2">
    <source>
        <dbReference type="EMBL" id="GLQ24038.1"/>
    </source>
</evidence>